<sequence>MAREVPRYVLITGCSPGGIGFALAQEFAKKGFTIIATARSSAALDALQTCPFAESVIPFELDVTSADSISRLRRAVEALLATAGGALAFLVNNAGMSYSMPALHLDDARTAQVFETNTFGAMRMCTAFAPLMIASGRGGTIVQIGSVAGIVPYVFGSAYNASKAALHAYSDTLRLELAPFGVAVVVACTGGVRSNISARPRSIPASPSFYPKAVREAFSAQRYSQAGGMSAERYAESLVRQLLARRGRGPRSGWIWEGGKAWAVWALHTFFPRLVMDVIFSRMYGLSKMERSRPIRGR</sequence>
<organism evidence="5 6">
    <name type="scientific">Macrophomina phaseolina</name>
    <dbReference type="NCBI Taxonomy" id="35725"/>
    <lineage>
        <taxon>Eukaryota</taxon>
        <taxon>Fungi</taxon>
        <taxon>Dikarya</taxon>
        <taxon>Ascomycota</taxon>
        <taxon>Pezizomycotina</taxon>
        <taxon>Dothideomycetes</taxon>
        <taxon>Dothideomycetes incertae sedis</taxon>
        <taxon>Botryosphaeriales</taxon>
        <taxon>Botryosphaeriaceae</taxon>
        <taxon>Macrophomina</taxon>
    </lineage>
</organism>
<comment type="caution">
    <text evidence="5">The sequence shown here is derived from an EMBL/GenBank/DDBJ whole genome shotgun (WGS) entry which is preliminary data.</text>
</comment>
<evidence type="ECO:0000256" key="2">
    <source>
        <dbReference type="ARBA" id="ARBA00022857"/>
    </source>
</evidence>
<dbReference type="EMBL" id="JAGTJR010000060">
    <property type="protein sequence ID" value="KAH7025361.1"/>
    <property type="molecule type" value="Genomic_DNA"/>
</dbReference>
<dbReference type="PRINTS" id="PR00080">
    <property type="entry name" value="SDRFAMILY"/>
</dbReference>
<dbReference type="PRINTS" id="PR00081">
    <property type="entry name" value="GDHRDH"/>
</dbReference>
<dbReference type="PANTHER" id="PTHR44169">
    <property type="entry name" value="NADPH-DEPENDENT 1-ACYLDIHYDROXYACETONE PHOSPHATE REDUCTASE"/>
    <property type="match status" value="1"/>
</dbReference>
<dbReference type="Gene3D" id="3.40.50.720">
    <property type="entry name" value="NAD(P)-binding Rossmann-like Domain"/>
    <property type="match status" value="1"/>
</dbReference>
<evidence type="ECO:0000313" key="5">
    <source>
        <dbReference type="EMBL" id="KAH7025361.1"/>
    </source>
</evidence>
<gene>
    <name evidence="5" type="ORF">B0J12DRAFT_746248</name>
</gene>
<dbReference type="PANTHER" id="PTHR44169:SF6">
    <property type="entry name" value="NADPH-DEPENDENT 1-ACYLDIHYDROXYACETONE PHOSPHATE REDUCTASE"/>
    <property type="match status" value="1"/>
</dbReference>
<evidence type="ECO:0000313" key="6">
    <source>
        <dbReference type="Proteomes" id="UP000774617"/>
    </source>
</evidence>
<protein>
    <submittedName>
        <fullName evidence="5">Short chain dehydrogenase/reductase</fullName>
    </submittedName>
</protein>
<accession>A0ABQ8FT44</accession>
<dbReference type="PROSITE" id="PS00061">
    <property type="entry name" value="ADH_SHORT"/>
    <property type="match status" value="1"/>
</dbReference>
<dbReference type="Pfam" id="PF00106">
    <property type="entry name" value="adh_short"/>
    <property type="match status" value="1"/>
</dbReference>
<reference evidence="5 6" key="1">
    <citation type="journal article" date="2021" name="Nat. Commun.">
        <title>Genetic determinants of endophytism in the Arabidopsis root mycobiome.</title>
        <authorList>
            <person name="Mesny F."/>
            <person name="Miyauchi S."/>
            <person name="Thiergart T."/>
            <person name="Pickel B."/>
            <person name="Atanasova L."/>
            <person name="Karlsson M."/>
            <person name="Huettel B."/>
            <person name="Barry K.W."/>
            <person name="Haridas S."/>
            <person name="Chen C."/>
            <person name="Bauer D."/>
            <person name="Andreopoulos W."/>
            <person name="Pangilinan J."/>
            <person name="LaButti K."/>
            <person name="Riley R."/>
            <person name="Lipzen A."/>
            <person name="Clum A."/>
            <person name="Drula E."/>
            <person name="Henrissat B."/>
            <person name="Kohler A."/>
            <person name="Grigoriev I.V."/>
            <person name="Martin F.M."/>
            <person name="Hacquard S."/>
        </authorList>
    </citation>
    <scope>NUCLEOTIDE SEQUENCE [LARGE SCALE GENOMIC DNA]</scope>
    <source>
        <strain evidence="5 6">MPI-SDFR-AT-0080</strain>
    </source>
</reference>
<evidence type="ECO:0000256" key="1">
    <source>
        <dbReference type="ARBA" id="ARBA00006484"/>
    </source>
</evidence>
<keyword evidence="6" id="KW-1185">Reference proteome</keyword>
<proteinExistence type="inferred from homology"/>
<keyword evidence="2" id="KW-0521">NADP</keyword>
<dbReference type="InterPro" id="IPR036291">
    <property type="entry name" value="NAD(P)-bd_dom_sf"/>
</dbReference>
<evidence type="ECO:0000256" key="3">
    <source>
        <dbReference type="ARBA" id="ARBA00023002"/>
    </source>
</evidence>
<dbReference type="Proteomes" id="UP000774617">
    <property type="component" value="Unassembled WGS sequence"/>
</dbReference>
<dbReference type="InterPro" id="IPR020904">
    <property type="entry name" value="Sc_DH/Rdtase_CS"/>
</dbReference>
<dbReference type="SUPFAM" id="SSF51735">
    <property type="entry name" value="NAD(P)-binding Rossmann-fold domains"/>
    <property type="match status" value="1"/>
</dbReference>
<dbReference type="InterPro" id="IPR002347">
    <property type="entry name" value="SDR_fam"/>
</dbReference>
<evidence type="ECO:0000256" key="4">
    <source>
        <dbReference type="RuleBase" id="RU000363"/>
    </source>
</evidence>
<name>A0ABQ8FT44_9PEZI</name>
<dbReference type="CDD" id="cd05374">
    <property type="entry name" value="17beta-HSD-like_SDR_c"/>
    <property type="match status" value="1"/>
</dbReference>
<comment type="similarity">
    <text evidence="1 4">Belongs to the short-chain dehydrogenases/reductases (SDR) family.</text>
</comment>
<keyword evidence="3" id="KW-0560">Oxidoreductase</keyword>